<organism evidence="1 2">
    <name type="scientific">Dyadobacter helix</name>
    <dbReference type="NCBI Taxonomy" id="2822344"/>
    <lineage>
        <taxon>Bacteria</taxon>
        <taxon>Pseudomonadati</taxon>
        <taxon>Bacteroidota</taxon>
        <taxon>Cytophagia</taxon>
        <taxon>Cytophagales</taxon>
        <taxon>Spirosomataceae</taxon>
        <taxon>Dyadobacter</taxon>
    </lineage>
</organism>
<protein>
    <submittedName>
        <fullName evidence="1">Uncharacterized protein</fullName>
    </submittedName>
</protein>
<proteinExistence type="predicted"/>
<dbReference type="EMBL" id="CAJRAF010000002">
    <property type="protein sequence ID" value="CAG5003829.1"/>
    <property type="molecule type" value="Genomic_DNA"/>
</dbReference>
<keyword evidence="2" id="KW-1185">Reference proteome</keyword>
<gene>
    <name evidence="1" type="ORF">DYBT9275_03237</name>
</gene>
<dbReference type="AlphaFoldDB" id="A0A916JEJ2"/>
<evidence type="ECO:0000313" key="2">
    <source>
        <dbReference type="Proteomes" id="UP000680038"/>
    </source>
</evidence>
<name>A0A916JEJ2_9BACT</name>
<dbReference type="Proteomes" id="UP000680038">
    <property type="component" value="Unassembled WGS sequence"/>
</dbReference>
<reference evidence="1" key="1">
    <citation type="submission" date="2021-04" db="EMBL/GenBank/DDBJ databases">
        <authorList>
            <person name="Rodrigo-Torres L."/>
            <person name="Arahal R. D."/>
            <person name="Lucena T."/>
        </authorList>
    </citation>
    <scope>NUCLEOTIDE SEQUENCE</scope>
    <source>
        <strain evidence="1">CECT 9275</strain>
    </source>
</reference>
<evidence type="ECO:0000313" key="1">
    <source>
        <dbReference type="EMBL" id="CAG5003829.1"/>
    </source>
</evidence>
<sequence length="46" mass="5304">MNLFYDSVSRKALAAYLSLLRTFPSRDEVFLVGMLRYPLTDGSYLI</sequence>
<accession>A0A916JEJ2</accession>
<comment type="caution">
    <text evidence="1">The sequence shown here is derived from an EMBL/GenBank/DDBJ whole genome shotgun (WGS) entry which is preliminary data.</text>
</comment>